<organism evidence="1 2">
    <name type="scientific">Phlebiopsis gigantea (strain 11061_1 CR5-6)</name>
    <name type="common">White-rot fungus</name>
    <name type="synonym">Peniophora gigantea</name>
    <dbReference type="NCBI Taxonomy" id="745531"/>
    <lineage>
        <taxon>Eukaryota</taxon>
        <taxon>Fungi</taxon>
        <taxon>Dikarya</taxon>
        <taxon>Basidiomycota</taxon>
        <taxon>Agaricomycotina</taxon>
        <taxon>Agaricomycetes</taxon>
        <taxon>Polyporales</taxon>
        <taxon>Phanerochaetaceae</taxon>
        <taxon>Phlebiopsis</taxon>
    </lineage>
</organism>
<dbReference type="AlphaFoldDB" id="A0A0C3SEJ9"/>
<reference evidence="1 2" key="1">
    <citation type="journal article" date="2014" name="PLoS Genet.">
        <title>Analysis of the Phlebiopsis gigantea genome, transcriptome and secretome provides insight into its pioneer colonization strategies of wood.</title>
        <authorList>
            <person name="Hori C."/>
            <person name="Ishida T."/>
            <person name="Igarashi K."/>
            <person name="Samejima M."/>
            <person name="Suzuki H."/>
            <person name="Master E."/>
            <person name="Ferreira P."/>
            <person name="Ruiz-Duenas F.J."/>
            <person name="Held B."/>
            <person name="Canessa P."/>
            <person name="Larrondo L.F."/>
            <person name="Schmoll M."/>
            <person name="Druzhinina I.S."/>
            <person name="Kubicek C.P."/>
            <person name="Gaskell J.A."/>
            <person name="Kersten P."/>
            <person name="St John F."/>
            <person name="Glasner J."/>
            <person name="Sabat G."/>
            <person name="Splinter BonDurant S."/>
            <person name="Syed K."/>
            <person name="Yadav J."/>
            <person name="Mgbeahuruike A.C."/>
            <person name="Kovalchuk A."/>
            <person name="Asiegbu F.O."/>
            <person name="Lackner G."/>
            <person name="Hoffmeister D."/>
            <person name="Rencoret J."/>
            <person name="Gutierrez A."/>
            <person name="Sun H."/>
            <person name="Lindquist E."/>
            <person name="Barry K."/>
            <person name="Riley R."/>
            <person name="Grigoriev I.V."/>
            <person name="Henrissat B."/>
            <person name="Kues U."/>
            <person name="Berka R.M."/>
            <person name="Martinez A.T."/>
            <person name="Covert S.F."/>
            <person name="Blanchette R.A."/>
            <person name="Cullen D."/>
        </authorList>
    </citation>
    <scope>NUCLEOTIDE SEQUENCE [LARGE SCALE GENOMIC DNA]</scope>
    <source>
        <strain evidence="1 2">11061_1 CR5-6</strain>
    </source>
</reference>
<proteinExistence type="predicted"/>
<protein>
    <submittedName>
        <fullName evidence="1">Uncharacterized protein</fullName>
    </submittedName>
</protein>
<accession>A0A0C3SEJ9</accession>
<dbReference type="Proteomes" id="UP000053257">
    <property type="component" value="Unassembled WGS sequence"/>
</dbReference>
<sequence>MLTRPKTELASWSALAIARRRVLRREAGARSIQTRDHQGPMVSEGSRLPFLPSPGQIQQDGDPIPDCCVWQPIFDAAPLVNPAVYMYCVFDTYPILWEVLGFPCNNSLNFFSRIYTPTKPHRGSFEQVQQWSGNHLFLCIVNVASVDLNLFCGASNSQCWC</sequence>
<dbReference type="HOGENOM" id="CLU_1644325_0_0_1"/>
<gene>
    <name evidence="1" type="ORF">PHLGIDRAFT_220306</name>
</gene>
<dbReference type="EMBL" id="KN840453">
    <property type="protein sequence ID" value="KIP10580.1"/>
    <property type="molecule type" value="Genomic_DNA"/>
</dbReference>
<name>A0A0C3SEJ9_PHLG1</name>
<evidence type="ECO:0000313" key="1">
    <source>
        <dbReference type="EMBL" id="KIP10580.1"/>
    </source>
</evidence>
<dbReference type="OrthoDB" id="443318at2759"/>
<keyword evidence="2" id="KW-1185">Reference proteome</keyword>
<evidence type="ECO:0000313" key="2">
    <source>
        <dbReference type="Proteomes" id="UP000053257"/>
    </source>
</evidence>